<keyword evidence="2" id="KW-1185">Reference proteome</keyword>
<comment type="caution">
    <text evidence="1">The sequence shown here is derived from an EMBL/GenBank/DDBJ whole genome shotgun (WGS) entry which is preliminary data.</text>
</comment>
<protein>
    <submittedName>
        <fullName evidence="1">Uncharacterized protein</fullName>
    </submittedName>
</protein>
<reference evidence="1 2" key="1">
    <citation type="journal article" date="2019" name="Commun. Biol.">
        <title>The bagworm genome reveals a unique fibroin gene that provides high tensile strength.</title>
        <authorList>
            <person name="Kono N."/>
            <person name="Nakamura H."/>
            <person name="Ohtoshi R."/>
            <person name="Tomita M."/>
            <person name="Numata K."/>
            <person name="Arakawa K."/>
        </authorList>
    </citation>
    <scope>NUCLEOTIDE SEQUENCE [LARGE SCALE GENOMIC DNA]</scope>
</reference>
<dbReference type="AlphaFoldDB" id="A0A4C1WV88"/>
<gene>
    <name evidence="1" type="ORF">EVAR_36898_1</name>
</gene>
<proteinExistence type="predicted"/>
<dbReference type="Proteomes" id="UP000299102">
    <property type="component" value="Unassembled WGS sequence"/>
</dbReference>
<sequence>MAALECSRTLLTVLSPAVARHLKGSPCNVDHPLACTKITHIVNSQRGAQAAPFRRLGPGRRGGGHFPSLIVCPATTGELPELGPIVAAGFIVWSRPSVGSARCVRVCARRYCVADAWRRSARVRRPARCRTIVICRRPRDICRRDSTNNTPVLLPVTCNETGLTTLTRAPKGRTVQLSPVSLADWL</sequence>
<accession>A0A4C1WV88</accession>
<organism evidence="1 2">
    <name type="scientific">Eumeta variegata</name>
    <name type="common">Bagworm moth</name>
    <name type="synonym">Eumeta japonica</name>
    <dbReference type="NCBI Taxonomy" id="151549"/>
    <lineage>
        <taxon>Eukaryota</taxon>
        <taxon>Metazoa</taxon>
        <taxon>Ecdysozoa</taxon>
        <taxon>Arthropoda</taxon>
        <taxon>Hexapoda</taxon>
        <taxon>Insecta</taxon>
        <taxon>Pterygota</taxon>
        <taxon>Neoptera</taxon>
        <taxon>Endopterygota</taxon>
        <taxon>Lepidoptera</taxon>
        <taxon>Glossata</taxon>
        <taxon>Ditrysia</taxon>
        <taxon>Tineoidea</taxon>
        <taxon>Psychidae</taxon>
        <taxon>Oiketicinae</taxon>
        <taxon>Eumeta</taxon>
    </lineage>
</organism>
<evidence type="ECO:0000313" key="2">
    <source>
        <dbReference type="Proteomes" id="UP000299102"/>
    </source>
</evidence>
<name>A0A4C1WV88_EUMVA</name>
<dbReference type="EMBL" id="BGZK01000637">
    <property type="protein sequence ID" value="GBP54015.1"/>
    <property type="molecule type" value="Genomic_DNA"/>
</dbReference>
<evidence type="ECO:0000313" key="1">
    <source>
        <dbReference type="EMBL" id="GBP54015.1"/>
    </source>
</evidence>